<dbReference type="CDD" id="cd16901">
    <property type="entry name" value="lyz_P1"/>
    <property type="match status" value="1"/>
</dbReference>
<dbReference type="SUPFAM" id="SSF53955">
    <property type="entry name" value="Lysozyme-like"/>
    <property type="match status" value="1"/>
</dbReference>
<dbReference type="Pfam" id="PF00959">
    <property type="entry name" value="Phage_lysozyme"/>
    <property type="match status" value="1"/>
</dbReference>
<comment type="catalytic activity">
    <reaction evidence="1 6">
        <text>Hydrolysis of (1-&gt;4)-beta-linkages between N-acetylmuramic acid and N-acetyl-D-glucosamine residues in a peptidoglycan and between N-acetyl-D-glucosamine residues in chitodextrins.</text>
        <dbReference type="EC" id="3.2.1.17"/>
    </reaction>
</comment>
<protein>
    <recommendedName>
        <fullName evidence="6">Lysozyme</fullName>
        <ecNumber evidence="6">3.2.1.17</ecNumber>
    </recommendedName>
</protein>
<dbReference type="HAMAP" id="MF_04110">
    <property type="entry name" value="ENDOLYSIN_T4"/>
    <property type="match status" value="1"/>
</dbReference>
<accession>A0A845SI57</accession>
<sequence length="187" mass="20563">MSIKNKVQKCAVGMIIGIVLALGVQYKSDSGAPLRFSQASLEIQGNAEGCRRDPYLCPVGKVTQGIGHTGPGAGSVTVASDQQIAAWWAEDLRDTQNFIEQKYEKKLGRQWPQSVFDGMGSFIFNVGGAKFSSYPTVNAFLRRGDWVSACKQIKRFIYGRVNGKMVILPGLVDRRQKEMALCLRDVA</sequence>
<dbReference type="Proteomes" id="UP000461443">
    <property type="component" value="Unassembled WGS sequence"/>
</dbReference>
<keyword evidence="2 6" id="KW-0929">Antimicrobial</keyword>
<dbReference type="EMBL" id="WUBS01000014">
    <property type="protein sequence ID" value="NDL64833.1"/>
    <property type="molecule type" value="Genomic_DNA"/>
</dbReference>
<evidence type="ECO:0000256" key="4">
    <source>
        <dbReference type="ARBA" id="ARBA00022801"/>
    </source>
</evidence>
<keyword evidence="4 6" id="KW-0378">Hydrolase</keyword>
<evidence type="ECO:0000256" key="3">
    <source>
        <dbReference type="ARBA" id="ARBA00022638"/>
    </source>
</evidence>
<dbReference type="Gene3D" id="1.10.530.40">
    <property type="match status" value="1"/>
</dbReference>
<dbReference type="RefSeq" id="WP_162367537.1">
    <property type="nucleotide sequence ID" value="NZ_WUBS01000014.1"/>
</dbReference>
<evidence type="ECO:0000313" key="8">
    <source>
        <dbReference type="Proteomes" id="UP000461443"/>
    </source>
</evidence>
<dbReference type="InterPro" id="IPR023346">
    <property type="entry name" value="Lysozyme-like_dom_sf"/>
</dbReference>
<gene>
    <name evidence="7" type="ORF">GRH90_19025</name>
</gene>
<evidence type="ECO:0000313" key="7">
    <source>
        <dbReference type="EMBL" id="NDL64833.1"/>
    </source>
</evidence>
<dbReference type="GO" id="GO:0009253">
    <property type="term" value="P:peptidoglycan catabolic process"/>
    <property type="evidence" value="ECO:0007669"/>
    <property type="project" value="InterPro"/>
</dbReference>
<dbReference type="EC" id="3.2.1.17" evidence="6"/>
<evidence type="ECO:0000256" key="2">
    <source>
        <dbReference type="ARBA" id="ARBA00022529"/>
    </source>
</evidence>
<proteinExistence type="inferred from homology"/>
<name>A0A845SI57_9GAMM</name>
<reference evidence="7 8" key="2">
    <citation type="submission" date="2020-02" db="EMBL/GenBank/DDBJ databases">
        <title>The new genus of Enterobacteriales.</title>
        <authorList>
            <person name="Kim I.S."/>
        </authorList>
    </citation>
    <scope>NUCLEOTIDE SEQUENCE [LARGE SCALE GENOMIC DNA]</scope>
    <source>
        <strain evidence="7 8">SAP-6</strain>
    </source>
</reference>
<dbReference type="InterPro" id="IPR051018">
    <property type="entry name" value="Bacteriophage_GH24"/>
</dbReference>
<reference evidence="7 8" key="1">
    <citation type="submission" date="2019-12" db="EMBL/GenBank/DDBJ databases">
        <authorList>
            <person name="Lee S.D."/>
        </authorList>
    </citation>
    <scope>NUCLEOTIDE SEQUENCE [LARGE SCALE GENOMIC DNA]</scope>
    <source>
        <strain evidence="7 8">SAP-6</strain>
    </source>
</reference>
<dbReference type="PANTHER" id="PTHR38107:SF4">
    <property type="entry name" value="LYSOZYME"/>
    <property type="match status" value="1"/>
</dbReference>
<dbReference type="GO" id="GO:0031640">
    <property type="term" value="P:killing of cells of another organism"/>
    <property type="evidence" value="ECO:0007669"/>
    <property type="project" value="UniProtKB-KW"/>
</dbReference>
<dbReference type="GO" id="GO:0042742">
    <property type="term" value="P:defense response to bacterium"/>
    <property type="evidence" value="ECO:0007669"/>
    <property type="project" value="UniProtKB-KW"/>
</dbReference>
<dbReference type="GO" id="GO:0003796">
    <property type="term" value="F:lysozyme activity"/>
    <property type="evidence" value="ECO:0007669"/>
    <property type="project" value="UniProtKB-EC"/>
</dbReference>
<keyword evidence="8" id="KW-1185">Reference proteome</keyword>
<evidence type="ECO:0000256" key="6">
    <source>
        <dbReference type="RuleBase" id="RU003788"/>
    </source>
</evidence>
<comment type="caution">
    <text evidence="7">The sequence shown here is derived from an EMBL/GenBank/DDBJ whole genome shotgun (WGS) entry which is preliminary data.</text>
</comment>
<dbReference type="GO" id="GO:0016998">
    <property type="term" value="P:cell wall macromolecule catabolic process"/>
    <property type="evidence" value="ECO:0007669"/>
    <property type="project" value="InterPro"/>
</dbReference>
<evidence type="ECO:0000256" key="1">
    <source>
        <dbReference type="ARBA" id="ARBA00000632"/>
    </source>
</evidence>
<comment type="similarity">
    <text evidence="6">Belongs to the glycosyl hydrolase 24 family.</text>
</comment>
<keyword evidence="3 6" id="KW-0081">Bacteriolytic enzyme</keyword>
<organism evidence="7 8">
    <name type="scientific">Acerihabitans arboris</name>
    <dbReference type="NCBI Taxonomy" id="2691583"/>
    <lineage>
        <taxon>Bacteria</taxon>
        <taxon>Pseudomonadati</taxon>
        <taxon>Pseudomonadota</taxon>
        <taxon>Gammaproteobacteria</taxon>
        <taxon>Enterobacterales</taxon>
        <taxon>Pectobacteriaceae</taxon>
        <taxon>Acerihabitans</taxon>
    </lineage>
</organism>
<evidence type="ECO:0000256" key="5">
    <source>
        <dbReference type="ARBA" id="ARBA00023295"/>
    </source>
</evidence>
<dbReference type="PANTHER" id="PTHR38107">
    <property type="match status" value="1"/>
</dbReference>
<keyword evidence="5 6" id="KW-0326">Glycosidase</keyword>
<dbReference type="InterPro" id="IPR023347">
    <property type="entry name" value="Lysozyme_dom_sf"/>
</dbReference>
<dbReference type="AlphaFoldDB" id="A0A845SI57"/>
<dbReference type="InterPro" id="IPR002196">
    <property type="entry name" value="Glyco_hydro_24"/>
</dbReference>
<dbReference type="InterPro" id="IPR034690">
    <property type="entry name" value="Endolysin_T4_type"/>
</dbReference>